<reference evidence="2 3" key="1">
    <citation type="submission" date="2014-10" db="EMBL/GenBank/DDBJ databases">
        <title>Genome sequencing of Vibrio variabilis T01.</title>
        <authorList>
            <person name="Chan K.-G."/>
            <person name="Mohamad N.I."/>
        </authorList>
    </citation>
    <scope>NUCLEOTIDE SEQUENCE [LARGE SCALE GENOMIC DNA]</scope>
    <source>
        <strain evidence="2 3">T01</strain>
    </source>
</reference>
<proteinExistence type="predicted"/>
<keyword evidence="3" id="KW-1185">Reference proteome</keyword>
<accession>A0ABR4YDW1</accession>
<feature type="chain" id="PRO_5045045604" description="YjbF outer membrane lipoprotein" evidence="1">
    <location>
        <begin position="23"/>
        <end position="219"/>
    </location>
</feature>
<organism evidence="2 3">
    <name type="scientific">Vibrio variabilis</name>
    <dbReference type="NCBI Taxonomy" id="990271"/>
    <lineage>
        <taxon>Bacteria</taxon>
        <taxon>Pseudomonadati</taxon>
        <taxon>Pseudomonadota</taxon>
        <taxon>Gammaproteobacteria</taxon>
        <taxon>Vibrionales</taxon>
        <taxon>Vibrionaceae</taxon>
        <taxon>Vibrio</taxon>
    </lineage>
</organism>
<dbReference type="Proteomes" id="UP000030520">
    <property type="component" value="Unassembled WGS sequence"/>
</dbReference>
<protein>
    <recommendedName>
        <fullName evidence="4">YjbF outer membrane lipoprotein</fullName>
    </recommendedName>
</protein>
<dbReference type="Gene3D" id="2.40.360.10">
    <property type="entry name" value="YmcC-like"/>
    <property type="match status" value="1"/>
</dbReference>
<dbReference type="EMBL" id="JRWM01000005">
    <property type="protein sequence ID" value="KHA61669.1"/>
    <property type="molecule type" value="Genomic_DNA"/>
</dbReference>
<dbReference type="PROSITE" id="PS51257">
    <property type="entry name" value="PROKAR_LIPOPROTEIN"/>
    <property type="match status" value="1"/>
</dbReference>
<feature type="signal peptide" evidence="1">
    <location>
        <begin position="1"/>
        <end position="22"/>
    </location>
</feature>
<evidence type="ECO:0000313" key="2">
    <source>
        <dbReference type="EMBL" id="KHA61669.1"/>
    </source>
</evidence>
<evidence type="ECO:0000313" key="3">
    <source>
        <dbReference type="Proteomes" id="UP000030520"/>
    </source>
</evidence>
<dbReference type="Pfam" id="PF11102">
    <property type="entry name" value="YjbF"/>
    <property type="match status" value="1"/>
</dbReference>
<dbReference type="InterPro" id="IPR023373">
    <property type="entry name" value="YmcC_sf"/>
</dbReference>
<keyword evidence="1" id="KW-0732">Signal</keyword>
<sequence length="219" mass="25145">MTYFRSALLILFVFFLSGCSQRFQDVNSTLDEALFGFDDFTHDREYVAGLPYASMYVRINQGPQLFMVLAYAETNPVTGNTQLKWFSSDKAMITTENGRIVKTNRLPGANLVGLSSSTQLAVPTSDTIAWQAEYDWQPNYHFSQRAQVESYPVGTGVTKSLLWEKQTRHIKEVVTFNHSQQVMENNYWIDERGSVVKSHQQLIPHLLEIEFEVLKPYVE</sequence>
<evidence type="ECO:0008006" key="4">
    <source>
        <dbReference type="Google" id="ProtNLM"/>
    </source>
</evidence>
<name>A0ABR4YDW1_9VIBR</name>
<gene>
    <name evidence="2" type="ORF">NL53_04960</name>
</gene>
<comment type="caution">
    <text evidence="2">The sequence shown here is derived from an EMBL/GenBank/DDBJ whole genome shotgun (WGS) entry which is preliminary data.</text>
</comment>
<dbReference type="InterPro" id="IPR021308">
    <property type="entry name" value="GfcB"/>
</dbReference>
<evidence type="ECO:0000256" key="1">
    <source>
        <dbReference type="SAM" id="SignalP"/>
    </source>
</evidence>
<dbReference type="SUPFAM" id="SSF159270">
    <property type="entry name" value="YmcC-like"/>
    <property type="match status" value="1"/>
</dbReference>
<dbReference type="RefSeq" id="WP_038213124.1">
    <property type="nucleotide sequence ID" value="NZ_JRWM01000005.1"/>
</dbReference>